<dbReference type="KEGG" id="rgu:A4W93_20250"/>
<dbReference type="STRING" id="946333.A4W93_20250"/>
<sequence length="127" mass="14367">MTPELRNIRKRLIDGMVDYMTPDADDDEADSSFDPGYTQAEIDECGRILDDLLSSLDEVKGAGHDEAILKVVHATIERLNELNERSDCALIETEQREDLCELINTSARQAGLKAAPTEDITEEWREW</sequence>
<dbReference type="AlphaFoldDB" id="A0A1W6LCR4"/>
<evidence type="ECO:0000313" key="2">
    <source>
        <dbReference type="Proteomes" id="UP000193427"/>
    </source>
</evidence>
<reference evidence="1 2" key="1">
    <citation type="submission" date="2016-04" db="EMBL/GenBank/DDBJ databases">
        <title>Complete genome sequence of natural rubber-degrading, novel Gram-negative bacterium, Rhizobacter gummiphilus strain NS21.</title>
        <authorList>
            <person name="Tabata M."/>
            <person name="Kasai D."/>
            <person name="Fukuda M."/>
        </authorList>
    </citation>
    <scope>NUCLEOTIDE SEQUENCE [LARGE SCALE GENOMIC DNA]</scope>
    <source>
        <strain evidence="1 2">NS21</strain>
    </source>
</reference>
<gene>
    <name evidence="1" type="ORF">A4W93_20250</name>
</gene>
<protein>
    <submittedName>
        <fullName evidence="1">Uncharacterized protein</fullName>
    </submittedName>
</protein>
<name>A0A1W6LCR4_9BURK</name>
<proteinExistence type="predicted"/>
<keyword evidence="2" id="KW-1185">Reference proteome</keyword>
<dbReference type="RefSeq" id="WP_085752338.1">
    <property type="nucleotide sequence ID" value="NZ_BSPR01000006.1"/>
</dbReference>
<evidence type="ECO:0000313" key="1">
    <source>
        <dbReference type="EMBL" id="ARN22042.1"/>
    </source>
</evidence>
<accession>A0A1W6LCR4</accession>
<dbReference type="EMBL" id="CP015118">
    <property type="protein sequence ID" value="ARN22042.1"/>
    <property type="molecule type" value="Genomic_DNA"/>
</dbReference>
<dbReference type="Proteomes" id="UP000193427">
    <property type="component" value="Chromosome"/>
</dbReference>
<organism evidence="1 2">
    <name type="scientific">Piscinibacter gummiphilus</name>
    <dbReference type="NCBI Taxonomy" id="946333"/>
    <lineage>
        <taxon>Bacteria</taxon>
        <taxon>Pseudomonadati</taxon>
        <taxon>Pseudomonadota</taxon>
        <taxon>Betaproteobacteria</taxon>
        <taxon>Burkholderiales</taxon>
        <taxon>Sphaerotilaceae</taxon>
        <taxon>Piscinibacter</taxon>
    </lineage>
</organism>
<dbReference type="OrthoDB" id="9182697at2"/>